<reference evidence="5 6" key="1">
    <citation type="journal article" date="2018" name="Elife">
        <title>Firefly genomes illuminate parallel origins of bioluminescence in beetles.</title>
        <authorList>
            <person name="Fallon T.R."/>
            <person name="Lower S.E."/>
            <person name="Chang C.H."/>
            <person name="Bessho-Uehara M."/>
            <person name="Martin G.J."/>
            <person name="Bewick A.J."/>
            <person name="Behringer M."/>
            <person name="Debat H.J."/>
            <person name="Wong I."/>
            <person name="Day J.C."/>
            <person name="Suvorov A."/>
            <person name="Silva C.J."/>
            <person name="Stanger-Hall K.F."/>
            <person name="Hall D.W."/>
            <person name="Schmitz R.J."/>
            <person name="Nelson D.R."/>
            <person name="Lewis S.M."/>
            <person name="Shigenobu S."/>
            <person name="Bybee S.M."/>
            <person name="Larracuente A.M."/>
            <person name="Oba Y."/>
            <person name="Weng J.K."/>
        </authorList>
    </citation>
    <scope>NUCLEOTIDE SEQUENCE [LARGE SCALE GENOMIC DNA]</scope>
    <source>
        <strain evidence="5">1611_PpyrPB1</strain>
        <tissue evidence="5">Whole body</tissue>
    </source>
</reference>
<comment type="caution">
    <text evidence="5">The sequence shown here is derived from an EMBL/GenBank/DDBJ whole genome shotgun (WGS) entry which is preliminary data.</text>
</comment>
<dbReference type="Proteomes" id="UP000327044">
    <property type="component" value="Unassembled WGS sequence"/>
</dbReference>
<dbReference type="InParanoid" id="A0A5N4AEP6"/>
<evidence type="ECO:0000313" key="5">
    <source>
        <dbReference type="EMBL" id="KAB0795786.1"/>
    </source>
</evidence>
<dbReference type="AlphaFoldDB" id="A0A5N4AEP6"/>
<keyword evidence="4" id="KW-0175">Coiled coil</keyword>
<keyword evidence="6" id="KW-1185">Reference proteome</keyword>
<keyword evidence="2" id="KW-0863">Zinc-finger</keyword>
<feature type="coiled-coil region" evidence="4">
    <location>
        <begin position="58"/>
        <end position="95"/>
    </location>
</feature>
<accession>A0A5N4AEP6</accession>
<evidence type="ECO:0008006" key="7">
    <source>
        <dbReference type="Google" id="ProtNLM"/>
    </source>
</evidence>
<proteinExistence type="predicted"/>
<evidence type="ECO:0000256" key="3">
    <source>
        <dbReference type="ARBA" id="ARBA00022833"/>
    </source>
</evidence>
<dbReference type="InterPro" id="IPR019786">
    <property type="entry name" value="Zinc_finger_PHD-type_CS"/>
</dbReference>
<dbReference type="GO" id="GO:0008270">
    <property type="term" value="F:zinc ion binding"/>
    <property type="evidence" value="ECO:0007669"/>
    <property type="project" value="UniProtKB-KW"/>
</dbReference>
<keyword evidence="1" id="KW-0479">Metal-binding</keyword>
<sequence length="246" mass="28405">MPIISKCCICNITLSPDKAIKCDKCKNLLHSACSGLSESEVHCIINKERRIIYHCDECNKCQSELLDLKQLLVSLKSEIDELKNARSQIQNTNFETLMDDHYEDIIQEINERQLRKGNIIVYGAMENNNAKQDIQQVQEVLAQIDPIVSDIQFSAFRLGKFDPNNIKPSPIKVILKDEYVRNIVIKSSQLKRIEAFKHLSISFDRTPKQISYYRKIKKQLDERVANGETNLKIKYVRGIPKIINLN</sequence>
<evidence type="ECO:0000313" key="6">
    <source>
        <dbReference type="Proteomes" id="UP000327044"/>
    </source>
</evidence>
<organism evidence="5 6">
    <name type="scientific">Photinus pyralis</name>
    <name type="common">Common eastern firefly</name>
    <name type="synonym">Lampyris pyralis</name>
    <dbReference type="NCBI Taxonomy" id="7054"/>
    <lineage>
        <taxon>Eukaryota</taxon>
        <taxon>Metazoa</taxon>
        <taxon>Ecdysozoa</taxon>
        <taxon>Arthropoda</taxon>
        <taxon>Hexapoda</taxon>
        <taxon>Insecta</taxon>
        <taxon>Pterygota</taxon>
        <taxon>Neoptera</taxon>
        <taxon>Endopterygota</taxon>
        <taxon>Coleoptera</taxon>
        <taxon>Polyphaga</taxon>
        <taxon>Elateriformia</taxon>
        <taxon>Elateroidea</taxon>
        <taxon>Lampyridae</taxon>
        <taxon>Lampyrinae</taxon>
        <taxon>Photinus</taxon>
    </lineage>
</organism>
<protein>
    <recommendedName>
        <fullName evidence="7">PHD-type domain-containing protein</fullName>
    </recommendedName>
</protein>
<dbReference type="PROSITE" id="PS01359">
    <property type="entry name" value="ZF_PHD_1"/>
    <property type="match status" value="1"/>
</dbReference>
<evidence type="ECO:0000256" key="1">
    <source>
        <dbReference type="ARBA" id="ARBA00022723"/>
    </source>
</evidence>
<dbReference type="Gene3D" id="2.60.120.650">
    <property type="entry name" value="Cupin"/>
    <property type="match status" value="1"/>
</dbReference>
<dbReference type="InterPro" id="IPR011011">
    <property type="entry name" value="Znf_FYVE_PHD"/>
</dbReference>
<evidence type="ECO:0000256" key="4">
    <source>
        <dbReference type="SAM" id="Coils"/>
    </source>
</evidence>
<dbReference type="SUPFAM" id="SSF57903">
    <property type="entry name" value="FYVE/PHD zinc finger"/>
    <property type="match status" value="1"/>
</dbReference>
<gene>
    <name evidence="5" type="ORF">PPYR_09847</name>
</gene>
<keyword evidence="3" id="KW-0862">Zinc</keyword>
<dbReference type="EMBL" id="VVIM01000007">
    <property type="protein sequence ID" value="KAB0795786.1"/>
    <property type="molecule type" value="Genomic_DNA"/>
</dbReference>
<evidence type="ECO:0000256" key="2">
    <source>
        <dbReference type="ARBA" id="ARBA00022771"/>
    </source>
</evidence>
<name>A0A5N4AEP6_PHOPY</name>